<comment type="caution">
    <text evidence="2">The sequence shown here is derived from an EMBL/GenBank/DDBJ whole genome shotgun (WGS) entry which is preliminary data.</text>
</comment>
<name>A0A9P5RTM1_9FUNG</name>
<dbReference type="OrthoDB" id="10262413at2759"/>
<dbReference type="InterPro" id="IPR036291">
    <property type="entry name" value="NAD(P)-bd_dom_sf"/>
</dbReference>
<reference evidence="2" key="1">
    <citation type="journal article" date="2020" name="Fungal Divers.">
        <title>Resolving the Mortierellaceae phylogeny through synthesis of multi-gene phylogenetics and phylogenomics.</title>
        <authorList>
            <person name="Vandepol N."/>
            <person name="Liber J."/>
            <person name="Desiro A."/>
            <person name="Na H."/>
            <person name="Kennedy M."/>
            <person name="Barry K."/>
            <person name="Grigoriev I.V."/>
            <person name="Miller A.N."/>
            <person name="O'Donnell K."/>
            <person name="Stajich J.E."/>
            <person name="Bonito G."/>
        </authorList>
    </citation>
    <scope>NUCLEOTIDE SEQUENCE</scope>
    <source>
        <strain evidence="2">NRRL 6426</strain>
    </source>
</reference>
<evidence type="ECO:0000259" key="1">
    <source>
        <dbReference type="Pfam" id="PF13460"/>
    </source>
</evidence>
<dbReference type="Gene3D" id="3.40.50.720">
    <property type="entry name" value="NAD(P)-binding Rossmann-like Domain"/>
    <property type="match status" value="1"/>
</dbReference>
<dbReference type="Pfam" id="PF13460">
    <property type="entry name" value="NAD_binding_10"/>
    <property type="match status" value="1"/>
</dbReference>
<dbReference type="InterPro" id="IPR016040">
    <property type="entry name" value="NAD(P)-bd_dom"/>
</dbReference>
<dbReference type="GO" id="GO:0005737">
    <property type="term" value="C:cytoplasm"/>
    <property type="evidence" value="ECO:0007669"/>
    <property type="project" value="TreeGrafter"/>
</dbReference>
<evidence type="ECO:0000313" key="3">
    <source>
        <dbReference type="Proteomes" id="UP000748756"/>
    </source>
</evidence>
<dbReference type="PANTHER" id="PTHR48079">
    <property type="entry name" value="PROTEIN YEEZ"/>
    <property type="match status" value="1"/>
</dbReference>
<dbReference type="EMBL" id="JAAAUQ010001193">
    <property type="protein sequence ID" value="KAF9141929.1"/>
    <property type="molecule type" value="Genomic_DNA"/>
</dbReference>
<dbReference type="InterPro" id="IPR051783">
    <property type="entry name" value="NAD(P)-dependent_oxidoreduct"/>
</dbReference>
<proteinExistence type="predicted"/>
<dbReference type="SUPFAM" id="SSF51735">
    <property type="entry name" value="NAD(P)-binding Rossmann-fold domains"/>
    <property type="match status" value="1"/>
</dbReference>
<dbReference type="AlphaFoldDB" id="A0A9P5RTM1"/>
<evidence type="ECO:0000313" key="2">
    <source>
        <dbReference type="EMBL" id="KAF9141929.1"/>
    </source>
</evidence>
<feature type="domain" description="NAD(P)-binding" evidence="1">
    <location>
        <begin position="10"/>
        <end position="86"/>
    </location>
</feature>
<accession>A0A9P5RTM1</accession>
<protein>
    <recommendedName>
        <fullName evidence="1">NAD(P)-binding domain-containing protein</fullName>
    </recommendedName>
</protein>
<keyword evidence="3" id="KW-1185">Reference proteome</keyword>
<gene>
    <name evidence="2" type="ORF">BG015_001091</name>
</gene>
<dbReference type="GO" id="GO:0004029">
    <property type="term" value="F:aldehyde dehydrogenase (NAD+) activity"/>
    <property type="evidence" value="ECO:0007669"/>
    <property type="project" value="TreeGrafter"/>
</dbReference>
<dbReference type="Proteomes" id="UP000748756">
    <property type="component" value="Unassembled WGS sequence"/>
</dbReference>
<organism evidence="2 3">
    <name type="scientific">Linnemannia schmuckeri</name>
    <dbReference type="NCBI Taxonomy" id="64567"/>
    <lineage>
        <taxon>Eukaryota</taxon>
        <taxon>Fungi</taxon>
        <taxon>Fungi incertae sedis</taxon>
        <taxon>Mucoromycota</taxon>
        <taxon>Mortierellomycotina</taxon>
        <taxon>Mortierellomycetes</taxon>
        <taxon>Mortierellales</taxon>
        <taxon>Mortierellaceae</taxon>
        <taxon>Linnemannia</taxon>
    </lineage>
</organism>
<sequence>MAALRVFVLGATGYIGSTFLDLLLKKEDTARRYTFHALVRSQEKADQLIRPQGIEPVLGSLDDVTIIEDEAAKADIVLSLADADHLTSVQAVLRGLTRRPRSEGGRRRPILIHTSGTGVLLDGANGQFASNTIYYDNDMTQLNTLKISQPHRVVDVEVINPALVGVVDTYIVAPPTIWGFGTGRGNNNSIQIPAQVANSLKHGQAMQIGKGLNIWSKVHVIDLAHFYISLLERAIQEPQDANEAYPLGYPLPKNEDAYYFVQEGDDFAYGDVAKEIAKVFQRIGVNDSGAVNGTAPEEEAAYWPKGSNGLLGGNSRSRAVKAKEILGWEPKYTDFIGYIDEEVHRQKDLLDSKKPQQTQ</sequence>
<dbReference type="PANTHER" id="PTHR48079:SF6">
    <property type="entry name" value="NAD(P)-BINDING DOMAIN-CONTAINING PROTEIN-RELATED"/>
    <property type="match status" value="1"/>
</dbReference>